<protein>
    <submittedName>
        <fullName evidence="1">Uncharacterized protein</fullName>
    </submittedName>
</protein>
<keyword evidence="2" id="KW-1185">Reference proteome</keyword>
<dbReference type="AlphaFoldDB" id="A0ABD2MDM5"/>
<dbReference type="Proteomes" id="UP001620626">
    <property type="component" value="Unassembled WGS sequence"/>
</dbReference>
<evidence type="ECO:0000313" key="2">
    <source>
        <dbReference type="Proteomes" id="UP001620626"/>
    </source>
</evidence>
<proteinExistence type="predicted"/>
<dbReference type="EMBL" id="JBICBT010000027">
    <property type="protein sequence ID" value="KAL3125633.1"/>
    <property type="molecule type" value="Genomic_DNA"/>
</dbReference>
<gene>
    <name evidence="1" type="ORF">niasHT_010213</name>
</gene>
<organism evidence="1 2">
    <name type="scientific">Heterodera trifolii</name>
    <dbReference type="NCBI Taxonomy" id="157864"/>
    <lineage>
        <taxon>Eukaryota</taxon>
        <taxon>Metazoa</taxon>
        <taxon>Ecdysozoa</taxon>
        <taxon>Nematoda</taxon>
        <taxon>Chromadorea</taxon>
        <taxon>Rhabditida</taxon>
        <taxon>Tylenchina</taxon>
        <taxon>Tylenchomorpha</taxon>
        <taxon>Tylenchoidea</taxon>
        <taxon>Heteroderidae</taxon>
        <taxon>Heteroderinae</taxon>
        <taxon>Heterodera</taxon>
    </lineage>
</organism>
<name>A0ABD2MDM5_9BILA</name>
<reference evidence="1 2" key="1">
    <citation type="submission" date="2024-10" db="EMBL/GenBank/DDBJ databases">
        <authorList>
            <person name="Kim D."/>
        </authorList>
    </citation>
    <scope>NUCLEOTIDE SEQUENCE [LARGE SCALE GENOMIC DNA]</scope>
    <source>
        <strain evidence="1">BH-2024</strain>
    </source>
</reference>
<evidence type="ECO:0000313" key="1">
    <source>
        <dbReference type="EMBL" id="KAL3125633.1"/>
    </source>
</evidence>
<accession>A0ABD2MDM5</accession>
<comment type="caution">
    <text evidence="1">The sequence shown here is derived from an EMBL/GenBank/DDBJ whole genome shotgun (WGS) entry which is preliminary data.</text>
</comment>
<sequence length="134" mass="14757">MNNANANAPHVFRCNRPNCQFERQNLTRLTEHIRPRDDHGIHFGSLPNRPGQCNGVHIIMPLVAGQAHGEAYVLIAKETVTPPTRQPARHWQFGLSRRNGAICSLVTDRLCRSDTAVTTLVAGEPLLNAVGDCS</sequence>